<dbReference type="Proteomes" id="UP000251889">
    <property type="component" value="Unassembled WGS sequence"/>
</dbReference>
<dbReference type="AlphaFoldDB" id="A0A364XYZ9"/>
<reference evidence="4 5" key="1">
    <citation type="submission" date="2018-06" db="EMBL/GenBank/DDBJ databases">
        <title>Chryseolinea flavus sp. nov., a member of the phylum Bacteroidetes isolated from soil.</title>
        <authorList>
            <person name="Li Y."/>
            <person name="Wang J."/>
        </authorList>
    </citation>
    <scope>NUCLEOTIDE SEQUENCE [LARGE SCALE GENOMIC DNA]</scope>
    <source>
        <strain evidence="4 5">SDU1-6</strain>
    </source>
</reference>
<keyword evidence="5" id="KW-1185">Reference proteome</keyword>
<dbReference type="SUPFAM" id="SSF55729">
    <property type="entry name" value="Acyl-CoA N-acyltransferases (Nat)"/>
    <property type="match status" value="1"/>
</dbReference>
<accession>A0A364XYZ9</accession>
<dbReference type="PANTHER" id="PTHR43877">
    <property type="entry name" value="AMINOALKYLPHOSPHONATE N-ACETYLTRANSFERASE-RELATED-RELATED"/>
    <property type="match status" value="1"/>
</dbReference>
<evidence type="ECO:0000313" key="4">
    <source>
        <dbReference type="EMBL" id="RAV99528.1"/>
    </source>
</evidence>
<dbReference type="EMBL" id="QMFY01000010">
    <property type="protein sequence ID" value="RAV99528.1"/>
    <property type="molecule type" value="Genomic_DNA"/>
</dbReference>
<sequence length="166" mass="19235">MNDVVIRNAGPADIPIIQELAELIWWPTYSPIVAPEQIRFMLDLIYSSAALEKVMQEGTQRFLLLQDDNGYQGFAAFGVRAEDDTIFKLHKLYIDTRNQGKGYGKMLINEIKTRLRQNGIRTLDLNVNRHNKAKSFYEKLGFVVIKEEDVSIGPYWMNDFVMRLTF</sequence>
<protein>
    <submittedName>
        <fullName evidence="4">GNAT family N-acetyltransferase</fullName>
    </submittedName>
</protein>
<name>A0A364XYZ9_9BACT</name>
<dbReference type="OrthoDB" id="9800604at2"/>
<feature type="domain" description="N-acetyltransferase" evidence="3">
    <location>
        <begin position="4"/>
        <end position="166"/>
    </location>
</feature>
<gene>
    <name evidence="4" type="ORF">DQQ10_18155</name>
</gene>
<proteinExistence type="predicted"/>
<comment type="caution">
    <text evidence="4">The sequence shown here is derived from an EMBL/GenBank/DDBJ whole genome shotgun (WGS) entry which is preliminary data.</text>
</comment>
<evidence type="ECO:0000256" key="1">
    <source>
        <dbReference type="ARBA" id="ARBA00022679"/>
    </source>
</evidence>
<dbReference type="PROSITE" id="PS51186">
    <property type="entry name" value="GNAT"/>
    <property type="match status" value="1"/>
</dbReference>
<dbReference type="Pfam" id="PF13673">
    <property type="entry name" value="Acetyltransf_10"/>
    <property type="match status" value="1"/>
</dbReference>
<dbReference type="Gene3D" id="3.40.630.30">
    <property type="match status" value="1"/>
</dbReference>
<dbReference type="InterPro" id="IPR000182">
    <property type="entry name" value="GNAT_dom"/>
</dbReference>
<keyword evidence="1 4" id="KW-0808">Transferase</keyword>
<dbReference type="GO" id="GO:0016747">
    <property type="term" value="F:acyltransferase activity, transferring groups other than amino-acyl groups"/>
    <property type="evidence" value="ECO:0007669"/>
    <property type="project" value="InterPro"/>
</dbReference>
<organism evidence="4 5">
    <name type="scientific">Pseudochryseolinea flava</name>
    <dbReference type="NCBI Taxonomy" id="2059302"/>
    <lineage>
        <taxon>Bacteria</taxon>
        <taxon>Pseudomonadati</taxon>
        <taxon>Bacteroidota</taxon>
        <taxon>Cytophagia</taxon>
        <taxon>Cytophagales</taxon>
        <taxon>Fulvivirgaceae</taxon>
        <taxon>Pseudochryseolinea</taxon>
    </lineage>
</organism>
<dbReference type="InterPro" id="IPR016181">
    <property type="entry name" value="Acyl_CoA_acyltransferase"/>
</dbReference>
<evidence type="ECO:0000256" key="2">
    <source>
        <dbReference type="ARBA" id="ARBA00023315"/>
    </source>
</evidence>
<dbReference type="InterPro" id="IPR050832">
    <property type="entry name" value="Bact_Acetyltransf"/>
</dbReference>
<evidence type="ECO:0000259" key="3">
    <source>
        <dbReference type="PROSITE" id="PS51186"/>
    </source>
</evidence>
<evidence type="ECO:0000313" key="5">
    <source>
        <dbReference type="Proteomes" id="UP000251889"/>
    </source>
</evidence>
<dbReference type="CDD" id="cd04301">
    <property type="entry name" value="NAT_SF"/>
    <property type="match status" value="1"/>
</dbReference>
<keyword evidence="2" id="KW-0012">Acyltransferase</keyword>
<dbReference type="RefSeq" id="WP_112748314.1">
    <property type="nucleotide sequence ID" value="NZ_QMFY01000010.1"/>
</dbReference>